<dbReference type="InterPro" id="IPR013249">
    <property type="entry name" value="RNA_pol_sigma70_r4_t2"/>
</dbReference>
<dbReference type="SUPFAM" id="SSF88946">
    <property type="entry name" value="Sigma2 domain of RNA polymerase sigma factors"/>
    <property type="match status" value="1"/>
</dbReference>
<dbReference type="GO" id="GO:0003677">
    <property type="term" value="F:DNA binding"/>
    <property type="evidence" value="ECO:0007669"/>
    <property type="project" value="InterPro"/>
</dbReference>
<dbReference type="Gene3D" id="1.10.1740.10">
    <property type="match status" value="1"/>
</dbReference>
<feature type="domain" description="RNA polymerase sigma-70 region 2" evidence="5">
    <location>
        <begin position="27"/>
        <end position="93"/>
    </location>
</feature>
<organism evidence="7 8">
    <name type="scientific">Pedobacter africanus</name>
    <dbReference type="NCBI Taxonomy" id="151894"/>
    <lineage>
        <taxon>Bacteria</taxon>
        <taxon>Pseudomonadati</taxon>
        <taxon>Bacteroidota</taxon>
        <taxon>Sphingobacteriia</taxon>
        <taxon>Sphingobacteriales</taxon>
        <taxon>Sphingobacteriaceae</taxon>
        <taxon>Pedobacter</taxon>
    </lineage>
</organism>
<dbReference type="InterPro" id="IPR007627">
    <property type="entry name" value="RNA_pol_sigma70_r2"/>
</dbReference>
<comment type="similarity">
    <text evidence="1">Belongs to the sigma-70 factor family. ECF subfamily.</text>
</comment>
<evidence type="ECO:0000256" key="2">
    <source>
        <dbReference type="ARBA" id="ARBA00023015"/>
    </source>
</evidence>
<dbReference type="AlphaFoldDB" id="A0A1W2A3W1"/>
<dbReference type="InterPro" id="IPR036388">
    <property type="entry name" value="WH-like_DNA-bd_sf"/>
</dbReference>
<dbReference type="PANTHER" id="PTHR43133">
    <property type="entry name" value="RNA POLYMERASE ECF-TYPE SIGMA FACTO"/>
    <property type="match status" value="1"/>
</dbReference>
<keyword evidence="4" id="KW-0804">Transcription</keyword>
<name>A0A1W2A3W1_9SPHI</name>
<evidence type="ECO:0000313" key="7">
    <source>
        <dbReference type="EMBL" id="SMC55121.1"/>
    </source>
</evidence>
<dbReference type="GO" id="GO:0016987">
    <property type="term" value="F:sigma factor activity"/>
    <property type="evidence" value="ECO:0007669"/>
    <property type="project" value="UniProtKB-KW"/>
</dbReference>
<accession>A0A1W2A3W1</accession>
<keyword evidence="8" id="KW-1185">Reference proteome</keyword>
<evidence type="ECO:0000256" key="3">
    <source>
        <dbReference type="ARBA" id="ARBA00023082"/>
    </source>
</evidence>
<dbReference type="Proteomes" id="UP000192756">
    <property type="component" value="Unassembled WGS sequence"/>
</dbReference>
<evidence type="ECO:0000256" key="4">
    <source>
        <dbReference type="ARBA" id="ARBA00023163"/>
    </source>
</evidence>
<dbReference type="CDD" id="cd06171">
    <property type="entry name" value="Sigma70_r4"/>
    <property type="match status" value="1"/>
</dbReference>
<evidence type="ECO:0000256" key="1">
    <source>
        <dbReference type="ARBA" id="ARBA00010641"/>
    </source>
</evidence>
<feature type="domain" description="RNA polymerase sigma factor 70 region 4 type 2" evidence="6">
    <location>
        <begin position="125"/>
        <end position="176"/>
    </location>
</feature>
<dbReference type="InterPro" id="IPR014284">
    <property type="entry name" value="RNA_pol_sigma-70_dom"/>
</dbReference>
<dbReference type="EMBL" id="FWXT01000001">
    <property type="protein sequence ID" value="SMC55121.1"/>
    <property type="molecule type" value="Genomic_DNA"/>
</dbReference>
<evidence type="ECO:0000313" key="8">
    <source>
        <dbReference type="Proteomes" id="UP000192756"/>
    </source>
</evidence>
<dbReference type="PANTHER" id="PTHR43133:SF46">
    <property type="entry name" value="RNA POLYMERASE SIGMA-70 FACTOR ECF SUBFAMILY"/>
    <property type="match status" value="1"/>
</dbReference>
<dbReference type="Gene3D" id="1.10.10.10">
    <property type="entry name" value="Winged helix-like DNA-binding domain superfamily/Winged helix DNA-binding domain"/>
    <property type="match status" value="1"/>
</dbReference>
<dbReference type="SUPFAM" id="SSF88659">
    <property type="entry name" value="Sigma3 and sigma4 domains of RNA polymerase sigma factors"/>
    <property type="match status" value="1"/>
</dbReference>
<reference evidence="8" key="1">
    <citation type="submission" date="2017-04" db="EMBL/GenBank/DDBJ databases">
        <authorList>
            <person name="Varghese N."/>
            <person name="Submissions S."/>
        </authorList>
    </citation>
    <scope>NUCLEOTIDE SEQUENCE [LARGE SCALE GENOMIC DNA]</scope>
    <source>
        <strain evidence="8">DSM 12126</strain>
    </source>
</reference>
<evidence type="ECO:0000259" key="5">
    <source>
        <dbReference type="Pfam" id="PF04542"/>
    </source>
</evidence>
<dbReference type="InterPro" id="IPR013324">
    <property type="entry name" value="RNA_pol_sigma_r3/r4-like"/>
</dbReference>
<dbReference type="GO" id="GO:0006352">
    <property type="term" value="P:DNA-templated transcription initiation"/>
    <property type="evidence" value="ECO:0007669"/>
    <property type="project" value="InterPro"/>
</dbReference>
<keyword evidence="3" id="KW-0731">Sigma factor</keyword>
<protein>
    <submittedName>
        <fullName evidence="7">RNA polymerase, sigma subunit, ECF family</fullName>
    </submittedName>
</protein>
<dbReference type="Pfam" id="PF04542">
    <property type="entry name" value="Sigma70_r2"/>
    <property type="match status" value="1"/>
</dbReference>
<keyword evidence="2" id="KW-0805">Transcription regulation</keyword>
<dbReference type="InterPro" id="IPR013325">
    <property type="entry name" value="RNA_pol_sigma_r2"/>
</dbReference>
<gene>
    <name evidence="7" type="ORF">SAMN04488524_1196</name>
</gene>
<proteinExistence type="inferred from homology"/>
<dbReference type="OrthoDB" id="659569at2"/>
<dbReference type="NCBIfam" id="TIGR02937">
    <property type="entry name" value="sigma70-ECF"/>
    <property type="match status" value="1"/>
</dbReference>
<dbReference type="RefSeq" id="WP_084237456.1">
    <property type="nucleotide sequence ID" value="NZ_FWXT01000001.1"/>
</dbReference>
<dbReference type="Pfam" id="PF08281">
    <property type="entry name" value="Sigma70_r4_2"/>
    <property type="match status" value="1"/>
</dbReference>
<dbReference type="STRING" id="151894.SAMN04488524_1196"/>
<dbReference type="InterPro" id="IPR039425">
    <property type="entry name" value="RNA_pol_sigma-70-like"/>
</dbReference>
<sequence length="198" mass="23089">MATYTALSDQELIILLKERDELAFTEIYRRHAHMLYLHAFKILGEEDEAKDLIQEVFFAFWEKASLIEVKTNLKGYLYVALRNRIFKLIRRRKVNLDFVNLIAAQLDGLDHTTVETIDEKELIALIDREIEALPKKMKQVFELSRKEFLSNKEIAARLNMTEEAVKKQIHRALKQLKLKLGSAAEISLMLIAVIHQKP</sequence>
<evidence type="ECO:0000259" key="6">
    <source>
        <dbReference type="Pfam" id="PF08281"/>
    </source>
</evidence>